<evidence type="ECO:0000256" key="9">
    <source>
        <dbReference type="HAMAP-Rule" id="MF_00161"/>
    </source>
</evidence>
<feature type="active site" evidence="9">
    <location>
        <position position="124"/>
    </location>
</feature>
<feature type="active site" evidence="9">
    <location>
        <position position="110"/>
    </location>
</feature>
<keyword evidence="8 9" id="KW-0472">Membrane</keyword>
<evidence type="ECO:0000256" key="6">
    <source>
        <dbReference type="ARBA" id="ARBA00022801"/>
    </source>
</evidence>
<dbReference type="EC" id="3.4.23.36" evidence="9"/>
<evidence type="ECO:0000256" key="1">
    <source>
        <dbReference type="ARBA" id="ARBA00006139"/>
    </source>
</evidence>
<dbReference type="Proteomes" id="UP001232493">
    <property type="component" value="Chromosome"/>
</dbReference>
<feature type="transmembrane region" description="Helical" evidence="9">
    <location>
        <begin position="45"/>
        <end position="70"/>
    </location>
</feature>
<evidence type="ECO:0000256" key="2">
    <source>
        <dbReference type="ARBA" id="ARBA00022475"/>
    </source>
</evidence>
<dbReference type="EMBL" id="CP069362">
    <property type="protein sequence ID" value="WGS65423.1"/>
    <property type="molecule type" value="Genomic_DNA"/>
</dbReference>
<evidence type="ECO:0000313" key="12">
    <source>
        <dbReference type="EMBL" id="WGS65423.1"/>
    </source>
</evidence>
<dbReference type="RefSeq" id="WP_280999839.1">
    <property type="nucleotide sequence ID" value="NZ_CP069362.1"/>
</dbReference>
<sequence length="150" mass="17206">MDWLIPFILVFDQISKKLAQEYLAGKTIHIIGDFLTLSYVTNTGIAFGMLQGHPFLMGIIATFVVTIIYVYRKIHLKQHKSFLFDLSTVFIIGGALGNIYDRIRIEYVVDMFSVKYFSVFNVADSFVTIGGILLAVYYLKRSNDPWKKTF</sequence>
<dbReference type="PROSITE" id="PS00855">
    <property type="entry name" value="SPASE_II"/>
    <property type="match status" value="1"/>
</dbReference>
<evidence type="ECO:0000256" key="8">
    <source>
        <dbReference type="ARBA" id="ARBA00023136"/>
    </source>
</evidence>
<keyword evidence="3 9" id="KW-0645">Protease</keyword>
<keyword evidence="5 9" id="KW-0064">Aspartyl protease</keyword>
<comment type="pathway">
    <text evidence="9">Protein modification; lipoprotein biosynthesis (signal peptide cleavage).</text>
</comment>
<dbReference type="NCBIfam" id="TIGR00077">
    <property type="entry name" value="lspA"/>
    <property type="match status" value="1"/>
</dbReference>
<name>A0ABY8PSD6_9BACT</name>
<keyword evidence="6 9" id="KW-0378">Hydrolase</keyword>
<dbReference type="PRINTS" id="PR00781">
    <property type="entry name" value="LIPOSIGPTASE"/>
</dbReference>
<comment type="caution">
    <text evidence="9">Lacks conserved residue(s) required for the propagation of feature annotation.</text>
</comment>
<accession>A0ABY8PSD6</accession>
<keyword evidence="7 9" id="KW-1133">Transmembrane helix</keyword>
<keyword evidence="4 9" id="KW-0812">Transmembrane</keyword>
<dbReference type="PANTHER" id="PTHR33695:SF1">
    <property type="entry name" value="LIPOPROTEIN SIGNAL PEPTIDASE"/>
    <property type="match status" value="1"/>
</dbReference>
<dbReference type="InterPro" id="IPR001872">
    <property type="entry name" value="Peptidase_A8"/>
</dbReference>
<evidence type="ECO:0000256" key="5">
    <source>
        <dbReference type="ARBA" id="ARBA00022750"/>
    </source>
</evidence>
<dbReference type="Pfam" id="PF01252">
    <property type="entry name" value="Peptidase_A8"/>
    <property type="match status" value="1"/>
</dbReference>
<evidence type="ECO:0000256" key="3">
    <source>
        <dbReference type="ARBA" id="ARBA00022670"/>
    </source>
</evidence>
<comment type="subcellular location">
    <subcellularLocation>
        <location evidence="9">Cell membrane</location>
        <topology evidence="9">Multi-pass membrane protein</topology>
    </subcellularLocation>
</comment>
<keyword evidence="13" id="KW-1185">Reference proteome</keyword>
<feature type="transmembrane region" description="Helical" evidence="9">
    <location>
        <begin position="120"/>
        <end position="139"/>
    </location>
</feature>
<comment type="function">
    <text evidence="9 10">This protein specifically catalyzes the removal of signal peptides from prolipoproteins.</text>
</comment>
<evidence type="ECO:0000256" key="7">
    <source>
        <dbReference type="ARBA" id="ARBA00022989"/>
    </source>
</evidence>
<comment type="catalytic activity">
    <reaction evidence="9 10">
        <text>Release of signal peptides from bacterial membrane prolipoproteins. Hydrolyzes -Xaa-Yaa-Zaa-|-(S,diacylglyceryl)Cys-, in which Xaa is hydrophobic (preferably Leu), and Yaa (Ala or Ser) and Zaa (Gly or Ala) have small, neutral side chains.</text>
        <dbReference type="EC" id="3.4.23.36"/>
    </reaction>
</comment>
<evidence type="ECO:0000256" key="10">
    <source>
        <dbReference type="RuleBase" id="RU000594"/>
    </source>
</evidence>
<evidence type="ECO:0000313" key="13">
    <source>
        <dbReference type="Proteomes" id="UP001232493"/>
    </source>
</evidence>
<feature type="transmembrane region" description="Helical" evidence="9">
    <location>
        <begin position="82"/>
        <end position="100"/>
    </location>
</feature>
<evidence type="ECO:0000256" key="4">
    <source>
        <dbReference type="ARBA" id="ARBA00022692"/>
    </source>
</evidence>
<dbReference type="PANTHER" id="PTHR33695">
    <property type="entry name" value="LIPOPROTEIN SIGNAL PEPTIDASE"/>
    <property type="match status" value="1"/>
</dbReference>
<proteinExistence type="inferred from homology"/>
<keyword evidence="2 9" id="KW-1003">Cell membrane</keyword>
<organism evidence="12 13">
    <name type="scientific">Marinitoga aeolica</name>
    <dbReference type="NCBI Taxonomy" id="2809031"/>
    <lineage>
        <taxon>Bacteria</taxon>
        <taxon>Thermotogati</taxon>
        <taxon>Thermotogota</taxon>
        <taxon>Thermotogae</taxon>
        <taxon>Petrotogales</taxon>
        <taxon>Petrotogaceae</taxon>
        <taxon>Marinitoga</taxon>
    </lineage>
</organism>
<dbReference type="HAMAP" id="MF_00161">
    <property type="entry name" value="LspA"/>
    <property type="match status" value="1"/>
</dbReference>
<comment type="similarity">
    <text evidence="1 9 11">Belongs to the peptidase A8 family.</text>
</comment>
<gene>
    <name evidence="9 12" type="primary">lspA</name>
    <name evidence="12" type="ORF">JRV97_02375</name>
</gene>
<reference evidence="12 13" key="1">
    <citation type="submission" date="2021-02" db="EMBL/GenBank/DDBJ databases">
        <title>Characterization of Marinitoga sp. nov. str. BP5-C20A.</title>
        <authorList>
            <person name="Erauso G."/>
            <person name="Postec A."/>
        </authorList>
    </citation>
    <scope>NUCLEOTIDE SEQUENCE [LARGE SCALE GENOMIC DNA]</scope>
    <source>
        <strain evidence="12 13">BP5-C20A</strain>
    </source>
</reference>
<evidence type="ECO:0000256" key="11">
    <source>
        <dbReference type="RuleBase" id="RU004181"/>
    </source>
</evidence>
<dbReference type="GO" id="GO:0004190">
    <property type="term" value="F:aspartic-type endopeptidase activity"/>
    <property type="evidence" value="ECO:0007669"/>
    <property type="project" value="UniProtKB-EC"/>
</dbReference>
<protein>
    <recommendedName>
        <fullName evidence="9">Lipoprotein signal peptidase</fullName>
        <ecNumber evidence="9">3.4.23.36</ecNumber>
    </recommendedName>
    <alternativeName>
        <fullName evidence="9">Prolipoprotein signal peptidase</fullName>
    </alternativeName>
    <alternativeName>
        <fullName evidence="9">Signal peptidase II</fullName>
        <shortName evidence="9">SPase II</shortName>
    </alternativeName>
</protein>